<dbReference type="CDD" id="cd04187">
    <property type="entry name" value="DPM1_like_bac"/>
    <property type="match status" value="1"/>
</dbReference>
<evidence type="ECO:0000256" key="8">
    <source>
        <dbReference type="SAM" id="MobiDB-lite"/>
    </source>
</evidence>
<evidence type="ECO:0000256" key="1">
    <source>
        <dbReference type="ARBA" id="ARBA00004141"/>
    </source>
</evidence>
<dbReference type="PANTHER" id="PTHR48090:SF1">
    <property type="entry name" value="PROPHAGE BACTOPRENOL GLUCOSYL TRANSFERASE HOMOLOG"/>
    <property type="match status" value="1"/>
</dbReference>
<keyword evidence="7 9" id="KW-0472">Membrane</keyword>
<evidence type="ECO:0000256" key="2">
    <source>
        <dbReference type="ARBA" id="ARBA00006739"/>
    </source>
</evidence>
<evidence type="ECO:0000313" key="11">
    <source>
        <dbReference type="EMBL" id="MCP2332820.1"/>
    </source>
</evidence>
<accession>A0ABT1JJY7</accession>
<keyword evidence="4" id="KW-0808">Transferase</keyword>
<dbReference type="Proteomes" id="UP000791080">
    <property type="component" value="Unassembled WGS sequence"/>
</dbReference>
<gene>
    <name evidence="11" type="ORF">G443_003090</name>
</gene>
<organism evidence="11 12">
    <name type="scientific">Actinoalloteichus caeruleus DSM 43889</name>
    <dbReference type="NCBI Taxonomy" id="1120930"/>
    <lineage>
        <taxon>Bacteria</taxon>
        <taxon>Bacillati</taxon>
        <taxon>Actinomycetota</taxon>
        <taxon>Actinomycetes</taxon>
        <taxon>Pseudonocardiales</taxon>
        <taxon>Pseudonocardiaceae</taxon>
        <taxon>Actinoalloteichus</taxon>
        <taxon>Actinoalloteichus cyanogriseus</taxon>
    </lineage>
</organism>
<dbReference type="InterPro" id="IPR001173">
    <property type="entry name" value="Glyco_trans_2-like"/>
</dbReference>
<evidence type="ECO:0000256" key="5">
    <source>
        <dbReference type="ARBA" id="ARBA00022692"/>
    </source>
</evidence>
<evidence type="ECO:0000259" key="10">
    <source>
        <dbReference type="Pfam" id="PF00535"/>
    </source>
</evidence>
<dbReference type="InterPro" id="IPR029044">
    <property type="entry name" value="Nucleotide-diphossugar_trans"/>
</dbReference>
<feature type="transmembrane region" description="Helical" evidence="9">
    <location>
        <begin position="283"/>
        <end position="307"/>
    </location>
</feature>
<comment type="subcellular location">
    <subcellularLocation>
        <location evidence="1">Membrane</location>
        <topology evidence="1">Multi-pass membrane protein</topology>
    </subcellularLocation>
</comment>
<feature type="compositionally biased region" description="Basic residues" evidence="8">
    <location>
        <begin position="364"/>
        <end position="373"/>
    </location>
</feature>
<comment type="similarity">
    <text evidence="2">Belongs to the glycosyltransferase 2 family.</text>
</comment>
<sequence>MDPMRERFPTGETARVTGRRLVSLVVPACDEAANAPGLVAFYRQVRNSFPDLDFELVVVDDGSEDGTAQAVVDQLGPGDIARVAVLSRNFGSHAAVTAGFQLCRGDAAITLSADLQEPLSAVADFLAGWRSGHDIVWGVRRVRSVRRGPSNLSALVFSWLLRRLGQIPNIPEEGPSQVLVSRAVLDVLARMPERNRNIMGLVAWVGFAQATITFDQRPRPAGTSKWTTSRKIKLALDSFVAFSYAPMRAAMVVGAVLGAVGVLLGASVVLTAPLTELPVGWPLVIAVMCVIGGGQLAFLGLLGEYLWRAGDDGRGRPVFVVDEVRDVGEPPGQPPTASLKDSHPLPGEPAAGPGADVEEDPAGRPRRNSRRARPRPDPDPPEPAGSW</sequence>
<evidence type="ECO:0000256" key="6">
    <source>
        <dbReference type="ARBA" id="ARBA00022989"/>
    </source>
</evidence>
<proteinExistence type="inferred from homology"/>
<feature type="region of interest" description="Disordered" evidence="8">
    <location>
        <begin position="325"/>
        <end position="387"/>
    </location>
</feature>
<evidence type="ECO:0000256" key="7">
    <source>
        <dbReference type="ARBA" id="ARBA00023136"/>
    </source>
</evidence>
<evidence type="ECO:0000256" key="3">
    <source>
        <dbReference type="ARBA" id="ARBA00022676"/>
    </source>
</evidence>
<dbReference type="PANTHER" id="PTHR48090">
    <property type="entry name" value="UNDECAPRENYL-PHOSPHATE 4-DEOXY-4-FORMAMIDO-L-ARABINOSE TRANSFERASE-RELATED"/>
    <property type="match status" value="1"/>
</dbReference>
<dbReference type="Pfam" id="PF00535">
    <property type="entry name" value="Glycos_transf_2"/>
    <property type="match status" value="1"/>
</dbReference>
<dbReference type="SUPFAM" id="SSF53448">
    <property type="entry name" value="Nucleotide-diphospho-sugar transferases"/>
    <property type="match status" value="1"/>
</dbReference>
<evidence type="ECO:0000256" key="9">
    <source>
        <dbReference type="SAM" id="Phobius"/>
    </source>
</evidence>
<keyword evidence="6 9" id="KW-1133">Transmembrane helix</keyword>
<feature type="domain" description="Glycosyltransferase 2-like" evidence="10">
    <location>
        <begin position="23"/>
        <end position="184"/>
    </location>
</feature>
<dbReference type="GO" id="GO:0016757">
    <property type="term" value="F:glycosyltransferase activity"/>
    <property type="evidence" value="ECO:0007669"/>
    <property type="project" value="UniProtKB-KW"/>
</dbReference>
<keyword evidence="5 9" id="KW-0812">Transmembrane</keyword>
<dbReference type="EMBL" id="AUBJ02000001">
    <property type="protein sequence ID" value="MCP2332820.1"/>
    <property type="molecule type" value="Genomic_DNA"/>
</dbReference>
<protein>
    <submittedName>
        <fullName evidence="11">Dolichol-phosphate mannosyltransferase</fullName>
    </submittedName>
</protein>
<reference evidence="11 12" key="2">
    <citation type="submission" date="2022-06" db="EMBL/GenBank/DDBJ databases">
        <title>Genomic Encyclopedia of Type Strains, Phase I: the one thousand microbial genomes (KMG-I) project.</title>
        <authorList>
            <person name="Kyrpides N."/>
        </authorList>
    </citation>
    <scope>NUCLEOTIDE SEQUENCE [LARGE SCALE GENOMIC DNA]</scope>
    <source>
        <strain evidence="11 12">DSM 43889</strain>
    </source>
</reference>
<reference evidence="11 12" key="1">
    <citation type="submission" date="2013-07" db="EMBL/GenBank/DDBJ databases">
        <authorList>
            <consortium name="DOE Joint Genome Institute"/>
            <person name="Reeve W."/>
            <person name="Huntemann M."/>
            <person name="Han J."/>
            <person name="Chen A."/>
            <person name="Kyrpides N."/>
            <person name="Mavromatis K."/>
            <person name="Markowitz V."/>
            <person name="Palaniappan K."/>
            <person name="Ivanova N."/>
            <person name="Schaumberg A."/>
            <person name="Pati A."/>
            <person name="Liolios K."/>
            <person name="Nordberg H.P."/>
            <person name="Cantor M.N."/>
            <person name="Hua S.X."/>
            <person name="Woyke T."/>
        </authorList>
    </citation>
    <scope>NUCLEOTIDE SEQUENCE [LARGE SCALE GENOMIC DNA]</scope>
    <source>
        <strain evidence="11 12">DSM 43889</strain>
    </source>
</reference>
<feature type="transmembrane region" description="Helical" evidence="9">
    <location>
        <begin position="249"/>
        <end position="271"/>
    </location>
</feature>
<keyword evidence="3 11" id="KW-0328">Glycosyltransferase</keyword>
<comment type="caution">
    <text evidence="11">The sequence shown here is derived from an EMBL/GenBank/DDBJ whole genome shotgun (WGS) entry which is preliminary data.</text>
</comment>
<keyword evidence="12" id="KW-1185">Reference proteome</keyword>
<evidence type="ECO:0000313" key="12">
    <source>
        <dbReference type="Proteomes" id="UP000791080"/>
    </source>
</evidence>
<dbReference type="InterPro" id="IPR050256">
    <property type="entry name" value="Glycosyltransferase_2"/>
</dbReference>
<dbReference type="Gene3D" id="3.90.550.10">
    <property type="entry name" value="Spore Coat Polysaccharide Biosynthesis Protein SpsA, Chain A"/>
    <property type="match status" value="1"/>
</dbReference>
<name>A0ABT1JJY7_ACTCY</name>
<evidence type="ECO:0000256" key="4">
    <source>
        <dbReference type="ARBA" id="ARBA00022679"/>
    </source>
</evidence>